<keyword evidence="2" id="KW-1133">Transmembrane helix</keyword>
<reference evidence="3" key="1">
    <citation type="journal article" date="2020" name="Nature">
        <title>Giant virus diversity and host interactions through global metagenomics.</title>
        <authorList>
            <person name="Schulz F."/>
            <person name="Roux S."/>
            <person name="Paez-Espino D."/>
            <person name="Jungbluth S."/>
            <person name="Walsh D.A."/>
            <person name="Denef V.J."/>
            <person name="McMahon K.D."/>
            <person name="Konstantinidis K.T."/>
            <person name="Eloe-Fadrosh E.A."/>
            <person name="Kyrpides N.C."/>
            <person name="Woyke T."/>
        </authorList>
    </citation>
    <scope>NUCLEOTIDE SEQUENCE</scope>
    <source>
        <strain evidence="3">GVMAG-M-3300023179-132</strain>
    </source>
</reference>
<name>A0A6C0E6Q8_9ZZZZ</name>
<evidence type="ECO:0000313" key="3">
    <source>
        <dbReference type="EMBL" id="QHT23949.1"/>
    </source>
</evidence>
<proteinExistence type="predicted"/>
<feature type="region of interest" description="Disordered" evidence="1">
    <location>
        <begin position="1"/>
        <end position="29"/>
    </location>
</feature>
<protein>
    <submittedName>
        <fullName evidence="3">Uncharacterized protein</fullName>
    </submittedName>
</protein>
<feature type="transmembrane region" description="Helical" evidence="2">
    <location>
        <begin position="103"/>
        <end position="121"/>
    </location>
</feature>
<sequence length="165" mass="18403">MSDSTSISDLPIGGPAVNPGTHGPGNDSLDQSTINLLVNGLQQAKTTQLSSRDIPVTTDGLVNDANVQPNYVPQPETEDYIGDYRISNDYEDDNKLDDIYNELQTPILIAVLYFLFQLPIFRKTLFRYFPILFATDGNLNVNGFLFNSILFGMIYYLVNKITKQG</sequence>
<evidence type="ECO:0000256" key="2">
    <source>
        <dbReference type="SAM" id="Phobius"/>
    </source>
</evidence>
<keyword evidence="2" id="KW-0472">Membrane</keyword>
<keyword evidence="2" id="KW-0812">Transmembrane</keyword>
<accession>A0A6C0E6Q8</accession>
<dbReference type="AlphaFoldDB" id="A0A6C0E6Q8"/>
<evidence type="ECO:0000256" key="1">
    <source>
        <dbReference type="SAM" id="MobiDB-lite"/>
    </source>
</evidence>
<feature type="transmembrane region" description="Helical" evidence="2">
    <location>
        <begin position="141"/>
        <end position="158"/>
    </location>
</feature>
<organism evidence="3">
    <name type="scientific">viral metagenome</name>
    <dbReference type="NCBI Taxonomy" id="1070528"/>
    <lineage>
        <taxon>unclassified sequences</taxon>
        <taxon>metagenomes</taxon>
        <taxon>organismal metagenomes</taxon>
    </lineage>
</organism>
<dbReference type="EMBL" id="MN739735">
    <property type="protein sequence ID" value="QHT23949.1"/>
    <property type="molecule type" value="Genomic_DNA"/>
</dbReference>